<proteinExistence type="inferred from homology"/>
<name>A0A8B4RDM3_STRAG</name>
<dbReference type="RefSeq" id="WP_154700429.1">
    <property type="nucleotide sequence ID" value="NZ_UHEQ01000004.1"/>
</dbReference>
<dbReference type="InterPro" id="IPR013321">
    <property type="entry name" value="Arc_rbn_hlx_hlx"/>
</dbReference>
<dbReference type="GO" id="GO:0006355">
    <property type="term" value="P:regulation of DNA-templated transcription"/>
    <property type="evidence" value="ECO:0007669"/>
    <property type="project" value="InterPro"/>
</dbReference>
<dbReference type="Pfam" id="PF04221">
    <property type="entry name" value="RelB"/>
    <property type="match status" value="1"/>
</dbReference>
<evidence type="ECO:0000256" key="1">
    <source>
        <dbReference type="ARBA" id="ARBA00010562"/>
    </source>
</evidence>
<evidence type="ECO:0000313" key="4">
    <source>
        <dbReference type="Proteomes" id="UP000254076"/>
    </source>
</evidence>
<reference evidence="3 4" key="1">
    <citation type="submission" date="2018-06" db="EMBL/GenBank/DDBJ databases">
        <authorList>
            <consortium name="Pathogen Informatics"/>
            <person name="Doyle S."/>
        </authorList>
    </citation>
    <scope>NUCLEOTIDE SEQUENCE [LARGE SCALE GENOMIC DNA]</scope>
    <source>
        <strain evidence="3 4">NCTC8185</strain>
    </source>
</reference>
<protein>
    <submittedName>
        <fullName evidence="3">DNA-damage-inducible protein</fullName>
    </submittedName>
</protein>
<accession>A0A8B4RDM3</accession>
<keyword evidence="2" id="KW-1277">Toxin-antitoxin system</keyword>
<dbReference type="Proteomes" id="UP000254076">
    <property type="component" value="Unassembled WGS sequence"/>
</dbReference>
<dbReference type="NCBIfam" id="TIGR02384">
    <property type="entry name" value="RelB_DinJ"/>
    <property type="match status" value="1"/>
</dbReference>
<dbReference type="PANTHER" id="PTHR38781:SF1">
    <property type="entry name" value="ANTITOXIN DINJ-RELATED"/>
    <property type="match status" value="1"/>
</dbReference>
<dbReference type="Gene3D" id="1.10.1220.10">
    <property type="entry name" value="Met repressor-like"/>
    <property type="match status" value="1"/>
</dbReference>
<evidence type="ECO:0000313" key="3">
    <source>
        <dbReference type="EMBL" id="SUN14088.1"/>
    </source>
</evidence>
<gene>
    <name evidence="3" type="ORF">NCTC8185_01363</name>
</gene>
<dbReference type="EMBL" id="UHEQ01000004">
    <property type="protein sequence ID" value="SUN14088.1"/>
    <property type="molecule type" value="Genomic_DNA"/>
</dbReference>
<comment type="similarity">
    <text evidence="1">Belongs to the RelB/DinJ antitoxin family.</text>
</comment>
<dbReference type="AlphaFoldDB" id="A0A8B4RDM3"/>
<dbReference type="GO" id="GO:0006351">
    <property type="term" value="P:DNA-templated transcription"/>
    <property type="evidence" value="ECO:0007669"/>
    <property type="project" value="TreeGrafter"/>
</dbReference>
<comment type="caution">
    <text evidence="3">The sequence shown here is derived from an EMBL/GenBank/DDBJ whole genome shotgun (WGS) entry which is preliminary data.</text>
</comment>
<organism evidence="3 4">
    <name type="scientific">Streptococcus agalactiae</name>
    <dbReference type="NCBI Taxonomy" id="1311"/>
    <lineage>
        <taxon>Bacteria</taxon>
        <taxon>Bacillati</taxon>
        <taxon>Bacillota</taxon>
        <taxon>Bacilli</taxon>
        <taxon>Lactobacillales</taxon>
        <taxon>Streptococcaceae</taxon>
        <taxon>Streptococcus</taxon>
    </lineage>
</organism>
<evidence type="ECO:0000256" key="2">
    <source>
        <dbReference type="ARBA" id="ARBA00022649"/>
    </source>
</evidence>
<dbReference type="PANTHER" id="PTHR38781">
    <property type="entry name" value="ANTITOXIN DINJ-RELATED"/>
    <property type="match status" value="1"/>
</dbReference>
<dbReference type="InterPro" id="IPR007337">
    <property type="entry name" value="RelB/DinJ"/>
</dbReference>
<sequence length="92" mass="10338">MPTKIRPKSNINIKIDSEDKALADAIFAHMGLTTSAAVNMFIKRVIDDQALPFTPRVKSSLDIAMEELRSGNLETSDSFEDFKKDMLDYVND</sequence>